<evidence type="ECO:0000256" key="2">
    <source>
        <dbReference type="ARBA" id="ARBA00022614"/>
    </source>
</evidence>
<keyword evidence="8" id="KW-1185">Reference proteome</keyword>
<dbReference type="InterPro" id="IPR032675">
    <property type="entry name" value="LRR_dom_sf"/>
</dbReference>
<reference evidence="7" key="1">
    <citation type="submission" date="2023-07" db="EMBL/GenBank/DDBJ databases">
        <title>draft genome sequence of fig (Ficus carica).</title>
        <authorList>
            <person name="Takahashi T."/>
            <person name="Nishimura K."/>
        </authorList>
    </citation>
    <scope>NUCLEOTIDE SEQUENCE</scope>
</reference>
<dbReference type="Gene3D" id="3.80.10.10">
    <property type="entry name" value="Ribonuclease Inhibitor"/>
    <property type="match status" value="1"/>
</dbReference>
<keyword evidence="2" id="KW-0433">Leucine-rich repeat</keyword>
<accession>A0AA88DPD7</accession>
<dbReference type="GO" id="GO:0016020">
    <property type="term" value="C:membrane"/>
    <property type="evidence" value="ECO:0007669"/>
    <property type="project" value="UniProtKB-SubCell"/>
</dbReference>
<dbReference type="PANTHER" id="PTHR27008">
    <property type="entry name" value="OS04G0122200 PROTEIN"/>
    <property type="match status" value="1"/>
</dbReference>
<evidence type="ECO:0000256" key="6">
    <source>
        <dbReference type="ARBA" id="ARBA00023136"/>
    </source>
</evidence>
<comment type="caution">
    <text evidence="7">The sequence shown here is derived from an EMBL/GenBank/DDBJ whole genome shotgun (WGS) entry which is preliminary data.</text>
</comment>
<keyword evidence="6" id="KW-0472">Membrane</keyword>
<comment type="subcellular location">
    <subcellularLocation>
        <location evidence="1">Membrane</location>
    </subcellularLocation>
</comment>
<sequence>MYVRLDLTDSNLEGSIQPHLGNLSSLQVLSLSANRLKGDVPASLGQSKRTLSTVDNQFQGTLPHNLGLNQPNIENFLVYRNQFGGRIPLSISNASKLSRFDISFNNFFGCVPDSIFGNLKKLVRLGLIQTLGSGEANDLKFITSLTNCSILRFLFLAGSNFGGELPDSVGNLSTRIEILSIEDNQISGNIRPGIGNLMNRHSNTNESAAATTATAATTTELAAAAWRRKWVLEKFRECEEK</sequence>
<proteinExistence type="predicted"/>
<evidence type="ECO:0000256" key="5">
    <source>
        <dbReference type="ARBA" id="ARBA00022989"/>
    </source>
</evidence>
<dbReference type="SUPFAM" id="SSF52047">
    <property type="entry name" value="RNI-like"/>
    <property type="match status" value="1"/>
</dbReference>
<evidence type="ECO:0000313" key="8">
    <source>
        <dbReference type="Proteomes" id="UP001187192"/>
    </source>
</evidence>
<dbReference type="Pfam" id="PF00560">
    <property type="entry name" value="LRR_1"/>
    <property type="match status" value="3"/>
</dbReference>
<dbReference type="PANTHER" id="PTHR27008:SF42">
    <property type="entry name" value="LEUCINE-RICH REPEAT PROTEIN KINASE FAMILY PROTEIN"/>
    <property type="match status" value="1"/>
</dbReference>
<name>A0AA88DPD7_FICCA</name>
<evidence type="ECO:0000313" key="7">
    <source>
        <dbReference type="EMBL" id="GMN59051.1"/>
    </source>
</evidence>
<keyword evidence="3" id="KW-0812">Transmembrane</keyword>
<dbReference type="InterPro" id="IPR051809">
    <property type="entry name" value="Plant_receptor-like_S/T_kinase"/>
</dbReference>
<evidence type="ECO:0000256" key="3">
    <source>
        <dbReference type="ARBA" id="ARBA00022692"/>
    </source>
</evidence>
<keyword evidence="5" id="KW-1133">Transmembrane helix</keyword>
<dbReference type="InterPro" id="IPR001611">
    <property type="entry name" value="Leu-rich_rpt"/>
</dbReference>
<dbReference type="EMBL" id="BTGU01000083">
    <property type="protein sequence ID" value="GMN59051.1"/>
    <property type="molecule type" value="Genomic_DNA"/>
</dbReference>
<protein>
    <submittedName>
        <fullName evidence="7">Uncharacterized protein</fullName>
    </submittedName>
</protein>
<dbReference type="AlphaFoldDB" id="A0AA88DPD7"/>
<evidence type="ECO:0000256" key="4">
    <source>
        <dbReference type="ARBA" id="ARBA00022737"/>
    </source>
</evidence>
<gene>
    <name evidence="7" type="ORF">TIFTF001_028141</name>
</gene>
<dbReference type="Proteomes" id="UP001187192">
    <property type="component" value="Unassembled WGS sequence"/>
</dbReference>
<organism evidence="7 8">
    <name type="scientific">Ficus carica</name>
    <name type="common">Common fig</name>
    <dbReference type="NCBI Taxonomy" id="3494"/>
    <lineage>
        <taxon>Eukaryota</taxon>
        <taxon>Viridiplantae</taxon>
        <taxon>Streptophyta</taxon>
        <taxon>Embryophyta</taxon>
        <taxon>Tracheophyta</taxon>
        <taxon>Spermatophyta</taxon>
        <taxon>Magnoliopsida</taxon>
        <taxon>eudicotyledons</taxon>
        <taxon>Gunneridae</taxon>
        <taxon>Pentapetalae</taxon>
        <taxon>rosids</taxon>
        <taxon>fabids</taxon>
        <taxon>Rosales</taxon>
        <taxon>Moraceae</taxon>
        <taxon>Ficeae</taxon>
        <taxon>Ficus</taxon>
    </lineage>
</organism>
<keyword evidence="4" id="KW-0677">Repeat</keyword>
<evidence type="ECO:0000256" key="1">
    <source>
        <dbReference type="ARBA" id="ARBA00004370"/>
    </source>
</evidence>